<evidence type="ECO:0000313" key="1">
    <source>
        <dbReference type="EMBL" id="SEQ78536.1"/>
    </source>
</evidence>
<reference evidence="2" key="1">
    <citation type="submission" date="2016-10" db="EMBL/GenBank/DDBJ databases">
        <authorList>
            <person name="Varghese N."/>
            <person name="Submissions S."/>
        </authorList>
    </citation>
    <scope>NUCLEOTIDE SEQUENCE [LARGE SCALE GENOMIC DNA]</scope>
    <source>
        <strain evidence="2">8N4</strain>
    </source>
</reference>
<sequence length="58" mass="6754">MLEIAHHPNQLFPRFTERKAVPSVGPSLELIYILLTRLFSQSYGDIQPDYFTTFLNNL</sequence>
<organism evidence="1 2">
    <name type="scientific">Rosenbergiella nectarea</name>
    <dbReference type="NCBI Taxonomy" id="988801"/>
    <lineage>
        <taxon>Bacteria</taxon>
        <taxon>Pseudomonadati</taxon>
        <taxon>Pseudomonadota</taxon>
        <taxon>Gammaproteobacteria</taxon>
        <taxon>Enterobacterales</taxon>
        <taxon>Erwiniaceae</taxon>
        <taxon>Rosenbergiella</taxon>
    </lineage>
</organism>
<dbReference type="Proteomes" id="UP000242515">
    <property type="component" value="Unassembled WGS sequence"/>
</dbReference>
<protein>
    <submittedName>
        <fullName evidence="1">Uncharacterized protein</fullName>
    </submittedName>
</protein>
<gene>
    <name evidence="1" type="ORF">SAMN05216522_106199</name>
</gene>
<dbReference type="EMBL" id="FOGC01000006">
    <property type="protein sequence ID" value="SEQ78536.1"/>
    <property type="molecule type" value="Genomic_DNA"/>
</dbReference>
<name>A0A1H9IVH0_9GAMM</name>
<evidence type="ECO:0000313" key="2">
    <source>
        <dbReference type="Proteomes" id="UP000242515"/>
    </source>
</evidence>
<proteinExistence type="predicted"/>
<dbReference type="AlphaFoldDB" id="A0A1H9IVH0"/>
<accession>A0A1H9IVH0</accession>
<keyword evidence="2" id="KW-1185">Reference proteome</keyword>